<dbReference type="EMBL" id="KV454013">
    <property type="protein sequence ID" value="ODV95826.1"/>
    <property type="molecule type" value="Genomic_DNA"/>
</dbReference>
<dbReference type="GO" id="GO:0016538">
    <property type="term" value="F:cyclin-dependent protein serine/threonine kinase regulator activity"/>
    <property type="evidence" value="ECO:0007669"/>
    <property type="project" value="InterPro"/>
</dbReference>
<evidence type="ECO:0000313" key="4">
    <source>
        <dbReference type="Proteomes" id="UP000094236"/>
    </source>
</evidence>
<dbReference type="InterPro" id="IPR036915">
    <property type="entry name" value="Cyclin-like_sf"/>
</dbReference>
<reference evidence="4" key="1">
    <citation type="submission" date="2016-05" db="EMBL/GenBank/DDBJ databases">
        <title>Comparative genomics of biotechnologically important yeasts.</title>
        <authorList>
            <consortium name="DOE Joint Genome Institute"/>
            <person name="Riley R."/>
            <person name="Haridas S."/>
            <person name="Wolfe K.H."/>
            <person name="Lopes M.R."/>
            <person name="Hittinger C.T."/>
            <person name="Goker M."/>
            <person name="Salamov A."/>
            <person name="Wisecaver J."/>
            <person name="Long T.M."/>
            <person name="Aerts A.L."/>
            <person name="Barry K."/>
            <person name="Choi C."/>
            <person name="Clum A."/>
            <person name="Coughlan A.Y."/>
            <person name="Deshpande S."/>
            <person name="Douglass A.P."/>
            <person name="Hanson S.J."/>
            <person name="Klenk H.-P."/>
            <person name="Labutti K."/>
            <person name="Lapidus A."/>
            <person name="Lindquist E."/>
            <person name="Lipzen A."/>
            <person name="Meier-Kolthoff J.P."/>
            <person name="Ohm R.A."/>
            <person name="Otillar R.P."/>
            <person name="Pangilinan J."/>
            <person name="Peng Y."/>
            <person name="Rokas A."/>
            <person name="Rosa C.A."/>
            <person name="Scheuner C."/>
            <person name="Sibirny A.A."/>
            <person name="Slot J.C."/>
            <person name="Stielow J.B."/>
            <person name="Sun H."/>
            <person name="Kurtzman C.P."/>
            <person name="Blackwell M."/>
            <person name="Grigoriev I.V."/>
            <person name="Jeffries T.W."/>
        </authorList>
    </citation>
    <scope>NUCLEOTIDE SEQUENCE [LARGE SCALE GENOMIC DNA]</scope>
    <source>
        <strain evidence="4">NRRL Y-2460</strain>
    </source>
</reference>
<evidence type="ECO:0000313" key="3">
    <source>
        <dbReference type="EMBL" id="ODV95826.1"/>
    </source>
</evidence>
<accession>A0A1E4TVR5</accession>
<proteinExistence type="inferred from homology"/>
<dbReference type="SMART" id="SM00385">
    <property type="entry name" value="CYCLIN"/>
    <property type="match status" value="1"/>
</dbReference>
<dbReference type="InterPro" id="IPR006671">
    <property type="entry name" value="Cyclin_N"/>
</dbReference>
<gene>
    <name evidence="3" type="ORF">PACTADRAFT_2134</name>
</gene>
<dbReference type="STRING" id="669874.A0A1E4TVR5"/>
<dbReference type="GO" id="GO:0006357">
    <property type="term" value="P:regulation of transcription by RNA polymerase II"/>
    <property type="evidence" value="ECO:0007669"/>
    <property type="project" value="InterPro"/>
</dbReference>
<dbReference type="PANTHER" id="PTHR10026">
    <property type="entry name" value="CYCLIN"/>
    <property type="match status" value="1"/>
</dbReference>
<dbReference type="Gene3D" id="1.10.472.10">
    <property type="entry name" value="Cyclin-like"/>
    <property type="match status" value="2"/>
</dbReference>
<evidence type="ECO:0000259" key="2">
    <source>
        <dbReference type="SMART" id="SM00385"/>
    </source>
</evidence>
<dbReference type="AlphaFoldDB" id="A0A1E4TVR5"/>
<comment type="similarity">
    <text evidence="1">Belongs to the cyclin family.</text>
</comment>
<dbReference type="SUPFAM" id="SSF47954">
    <property type="entry name" value="Cyclin-like"/>
    <property type="match status" value="2"/>
</dbReference>
<sequence length="387" mass="46301">MSVSPSQEMDDDGNKGGKAFNSIIQLSKPFLSKDEVEYCQRQSNILSDDKNLLIYQSKKIDIILFLRKLIKILKFPSNILQLTFYYFQKFFLFNDFNKYKNYLYEISITSLYLSAKLEDYIKKLRDVINLGNEILKTSTLNEQKILTIERKFLETISFDFRFYHSEDYLIKFWKKLNFEIENGNFEIEIENNNDNISYTSWLINNDSYLTNLHLRYSGNYISLSCIKLAILIKKEILLTELNHKNEKGELIYQTDEERAPLEDKINYIEDLLTTKINKSLDFKCNFEIFINQSIEELLQFYLDNYNYSYLISKYSKIEIMDILINLKIQITREINKSKKLKSSNYKFENDKFFNADGRTYNKDDTIRFVYQKKDFADEIIKIDEEKN</sequence>
<dbReference type="InterPro" id="IPR013763">
    <property type="entry name" value="Cyclin-like_dom"/>
</dbReference>
<feature type="domain" description="Cyclin-like" evidence="2">
    <location>
        <begin position="64"/>
        <end position="154"/>
    </location>
</feature>
<keyword evidence="4" id="KW-1185">Reference proteome</keyword>
<dbReference type="Pfam" id="PF00134">
    <property type="entry name" value="Cyclin_N"/>
    <property type="match status" value="1"/>
</dbReference>
<dbReference type="Proteomes" id="UP000094236">
    <property type="component" value="Unassembled WGS sequence"/>
</dbReference>
<keyword evidence="1" id="KW-0195">Cyclin</keyword>
<dbReference type="OrthoDB" id="4951845at2759"/>
<name>A0A1E4TVR5_PACTA</name>
<organism evidence="3 4">
    <name type="scientific">Pachysolen tannophilus NRRL Y-2460</name>
    <dbReference type="NCBI Taxonomy" id="669874"/>
    <lineage>
        <taxon>Eukaryota</taxon>
        <taxon>Fungi</taxon>
        <taxon>Dikarya</taxon>
        <taxon>Ascomycota</taxon>
        <taxon>Saccharomycotina</taxon>
        <taxon>Pichiomycetes</taxon>
        <taxon>Pachysolenaceae</taxon>
        <taxon>Pachysolen</taxon>
    </lineage>
</organism>
<protein>
    <recommendedName>
        <fullName evidence="2">Cyclin-like domain-containing protein</fullName>
    </recommendedName>
</protein>
<evidence type="ECO:0000256" key="1">
    <source>
        <dbReference type="RuleBase" id="RU000383"/>
    </source>
</evidence>
<dbReference type="InterPro" id="IPR043198">
    <property type="entry name" value="Cyclin/Ssn8"/>
</dbReference>